<organism evidence="1 2">
    <name type="scientific">Eimeria maxima</name>
    <name type="common">Coccidian parasite</name>
    <dbReference type="NCBI Taxonomy" id="5804"/>
    <lineage>
        <taxon>Eukaryota</taxon>
        <taxon>Sar</taxon>
        <taxon>Alveolata</taxon>
        <taxon>Apicomplexa</taxon>
        <taxon>Conoidasida</taxon>
        <taxon>Coccidia</taxon>
        <taxon>Eucoccidiorida</taxon>
        <taxon>Eimeriorina</taxon>
        <taxon>Eimeriidae</taxon>
        <taxon>Eimeria</taxon>
    </lineage>
</organism>
<dbReference type="OrthoDB" id="10250354at2759"/>
<dbReference type="RefSeq" id="XP_013337531.1">
    <property type="nucleotide sequence ID" value="XM_013482077.1"/>
</dbReference>
<dbReference type="VEuPathDB" id="ToxoDB:EMWEY_00035750"/>
<dbReference type="EMBL" id="HG721948">
    <property type="protein sequence ID" value="CDJ60881.1"/>
    <property type="molecule type" value="Genomic_DNA"/>
</dbReference>
<sequence>MWQESSRALGKYVKFGVISVRGRSGKDALKKLPINVKIFPAILLLTAGMHPEQYPNLSRPSVESINRFIADAFPTTLDVVESARGLKSWLASSSFSQPLAAQYKAVIIPSAASASKPSLLVKHAAFSNRHLFNFCFVANTRAVLTSEKEELLAVLKNPPTWVKQLPSDSTAAKALRLPVHSEELKVGDFVSSSNVLLFADEGRGVSRMQAILQTARSKLLNPSTALSLSLDRFKASVEPFLYQQNSTSLCKGSLQRRVYCLVAVEPEEGTSGGDRTKSVKTLDLSRIRQLLQVSKQNYLKENPRKNLEAVWERAVQKARDYEKLNPPQGDVELGDSNISTKEHDDLHIEQPDDVEEEIIHVQLVSSVIVIFPWRPAAVPSLPGLPKDSQFRRLLNEELEGAPIFLLDLEGSRVAPVPALYVGETGAASGEGAEGLYSRLYQILDELQTATDDDDEAKIAFSELPEYCSGQEFAKRCLATRLVSSRGRVYLRRLEQDYRGVYLQGISLMRSQKFVCAMLLFSLGIGAWSSVQPILSSLFGGK</sequence>
<evidence type="ECO:0000313" key="1">
    <source>
        <dbReference type="EMBL" id="CDJ60881.1"/>
    </source>
</evidence>
<evidence type="ECO:0000313" key="2">
    <source>
        <dbReference type="Proteomes" id="UP000030763"/>
    </source>
</evidence>
<dbReference type="AlphaFoldDB" id="U6MA13"/>
<keyword evidence="2" id="KW-1185">Reference proteome</keyword>
<reference evidence="1" key="2">
    <citation type="submission" date="2013-10" db="EMBL/GenBank/DDBJ databases">
        <authorList>
            <person name="Aslett M."/>
        </authorList>
    </citation>
    <scope>NUCLEOTIDE SEQUENCE [LARGE SCALE GENOMIC DNA]</scope>
    <source>
        <strain evidence="1">Weybridge</strain>
    </source>
</reference>
<protein>
    <submittedName>
        <fullName evidence="1">DnaJ domain-containing protein, putative</fullName>
    </submittedName>
</protein>
<name>U6MA13_EIMMA</name>
<gene>
    <name evidence="1" type="ORF">EMWEY_00035750</name>
</gene>
<proteinExistence type="predicted"/>
<accession>U6MA13</accession>
<dbReference type="GeneID" id="25337561"/>
<dbReference type="Proteomes" id="UP000030763">
    <property type="component" value="Unassembled WGS sequence"/>
</dbReference>
<reference evidence="1" key="1">
    <citation type="submission" date="2013-10" db="EMBL/GenBank/DDBJ databases">
        <title>Genomic analysis of the causative agents of coccidiosis in chickens.</title>
        <authorList>
            <person name="Reid A.J."/>
            <person name="Blake D."/>
            <person name="Billington K."/>
            <person name="Browne H."/>
            <person name="Dunn M."/>
            <person name="Hung S."/>
            <person name="Kawahara F."/>
            <person name="Miranda-Saavedra D."/>
            <person name="Mourier T."/>
            <person name="Nagra H."/>
            <person name="Otto T.D."/>
            <person name="Rawlings N."/>
            <person name="Sanchez A."/>
            <person name="Sanders M."/>
            <person name="Subramaniam C."/>
            <person name="Tay Y."/>
            <person name="Dear P."/>
            <person name="Doerig C."/>
            <person name="Gruber A."/>
            <person name="Parkinson J."/>
            <person name="Shirley M."/>
            <person name="Wan K.L."/>
            <person name="Berriman M."/>
            <person name="Tomley F."/>
            <person name="Pain A."/>
        </authorList>
    </citation>
    <scope>NUCLEOTIDE SEQUENCE [LARGE SCALE GENOMIC DNA]</scope>
    <source>
        <strain evidence="1">Weybridge</strain>
    </source>
</reference>